<feature type="signal peptide" evidence="2">
    <location>
        <begin position="1"/>
        <end position="29"/>
    </location>
</feature>
<sequence>MTGRGTVIRRGTSAAVILAFVVIAPAAGAKTALDSSEKTYARECIDLNASDEELIGICQQALDEGGYGRVQHLQILEALGHAYRWTRQFDEAEVQYRRILDLDPRSTRGLNGLGWVAYAREDFAAAAGHFEASVAVNPTNDGLGGFGGAGFRAGRLDIDTAVGYLDAALALNDTDRWTLREKGWILLDVHRYEAALAAFQAAIALEAEDANAHEGAARALAELQRYAAALTHILKAGELNPDDLDVLIWRSHISRWNGNNLRALRDAELVIRKAPELSDGVVLKARAQAAMGFDQLALTTLRDAFAEFENDDFLRYWLAEMLRRDEQFEEALAIMAANVAAEAPDGYDLKLYANLALELGRLDEARQVLERASEVAPWLVELGYYRARLLVLEGRYDDAEAAFAEAVEAGLPASYAADLAQLMIKQGEMLRAVVFGKRY</sequence>
<dbReference type="SUPFAM" id="SSF48452">
    <property type="entry name" value="TPR-like"/>
    <property type="match status" value="2"/>
</dbReference>
<keyword evidence="2" id="KW-0732">Signal</keyword>
<dbReference type="PANTHER" id="PTHR12558:SF33">
    <property type="entry name" value="BLL7664 PROTEIN"/>
    <property type="match status" value="1"/>
</dbReference>
<reference evidence="3" key="1">
    <citation type="submission" date="2022-07" db="EMBL/GenBank/DDBJ databases">
        <authorList>
            <person name="Otstavnykh N."/>
            <person name="Isaeva M."/>
            <person name="Bystritskaya E."/>
        </authorList>
    </citation>
    <scope>NUCLEOTIDE SEQUENCE</scope>
    <source>
        <strain evidence="3">KCTC 52189</strain>
    </source>
</reference>
<dbReference type="EMBL" id="JANHAX010000004">
    <property type="protein sequence ID" value="MDQ2091229.1"/>
    <property type="molecule type" value="Genomic_DNA"/>
</dbReference>
<feature type="chain" id="PRO_5042014473" evidence="2">
    <location>
        <begin position="30"/>
        <end position="439"/>
    </location>
</feature>
<evidence type="ECO:0000256" key="2">
    <source>
        <dbReference type="SAM" id="SignalP"/>
    </source>
</evidence>
<reference evidence="3" key="2">
    <citation type="submission" date="2023-02" db="EMBL/GenBank/DDBJ databases">
        <title>'Rhodoalgimonas zhirmunskyi' gen. nov., isolated from a red alga.</title>
        <authorList>
            <person name="Nedashkovskaya O.I."/>
            <person name="Otstavnykh N.Y."/>
            <person name="Bystritskaya E.P."/>
            <person name="Balabanova L.A."/>
            <person name="Isaeva M.P."/>
        </authorList>
    </citation>
    <scope>NUCLEOTIDE SEQUENCE</scope>
    <source>
        <strain evidence="3">KCTC 52189</strain>
    </source>
</reference>
<accession>A0AAE3WEP1</accession>
<dbReference type="PANTHER" id="PTHR12558">
    <property type="entry name" value="CELL DIVISION CYCLE 16,23,27"/>
    <property type="match status" value="1"/>
</dbReference>
<gene>
    <name evidence="3" type="ORF">NO357_15100</name>
</gene>
<dbReference type="Proteomes" id="UP001226762">
    <property type="component" value="Unassembled WGS sequence"/>
</dbReference>
<dbReference type="AlphaFoldDB" id="A0AAE3WEP1"/>
<keyword evidence="4" id="KW-1185">Reference proteome</keyword>
<evidence type="ECO:0000313" key="4">
    <source>
        <dbReference type="Proteomes" id="UP001226762"/>
    </source>
</evidence>
<proteinExistence type="predicted"/>
<dbReference type="Gene3D" id="1.25.40.10">
    <property type="entry name" value="Tetratricopeptide repeat domain"/>
    <property type="match status" value="2"/>
</dbReference>
<dbReference type="PROSITE" id="PS50005">
    <property type="entry name" value="TPR"/>
    <property type="match status" value="1"/>
</dbReference>
<dbReference type="SMART" id="SM00028">
    <property type="entry name" value="TPR"/>
    <property type="match status" value="5"/>
</dbReference>
<dbReference type="InterPro" id="IPR011990">
    <property type="entry name" value="TPR-like_helical_dom_sf"/>
</dbReference>
<organism evidence="3 4">
    <name type="scientific">Marimonas arenosa</name>
    <dbReference type="NCBI Taxonomy" id="1795305"/>
    <lineage>
        <taxon>Bacteria</taxon>
        <taxon>Pseudomonadati</taxon>
        <taxon>Pseudomonadota</taxon>
        <taxon>Alphaproteobacteria</taxon>
        <taxon>Rhodobacterales</taxon>
        <taxon>Paracoccaceae</taxon>
        <taxon>Marimonas</taxon>
    </lineage>
</organism>
<dbReference type="InterPro" id="IPR019734">
    <property type="entry name" value="TPR_rpt"/>
</dbReference>
<dbReference type="Pfam" id="PF14559">
    <property type="entry name" value="TPR_19"/>
    <property type="match status" value="1"/>
</dbReference>
<name>A0AAE3WEP1_9RHOB</name>
<dbReference type="Pfam" id="PF13432">
    <property type="entry name" value="TPR_16"/>
    <property type="match status" value="2"/>
</dbReference>
<evidence type="ECO:0000313" key="3">
    <source>
        <dbReference type="EMBL" id="MDQ2091229.1"/>
    </source>
</evidence>
<comment type="caution">
    <text evidence="3">The sequence shown here is derived from an EMBL/GenBank/DDBJ whole genome shotgun (WGS) entry which is preliminary data.</text>
</comment>
<protein>
    <submittedName>
        <fullName evidence="3">Tetratricopeptide repeat protein</fullName>
    </submittedName>
</protein>
<keyword evidence="1" id="KW-0802">TPR repeat</keyword>
<evidence type="ECO:0000256" key="1">
    <source>
        <dbReference type="PROSITE-ProRule" id="PRU00339"/>
    </source>
</evidence>
<feature type="repeat" description="TPR" evidence="1">
    <location>
        <begin position="73"/>
        <end position="106"/>
    </location>
</feature>